<dbReference type="InterPro" id="IPR024930">
    <property type="entry name" value="Skp_dom_sf"/>
</dbReference>
<dbReference type="Gene3D" id="3.30.910.20">
    <property type="entry name" value="Skp domain"/>
    <property type="match status" value="1"/>
</dbReference>
<comment type="similarity">
    <text evidence="2">Belongs to the skp family.</text>
</comment>
<dbReference type="SUPFAM" id="SSF111384">
    <property type="entry name" value="OmpH-like"/>
    <property type="match status" value="1"/>
</dbReference>
<evidence type="ECO:0000256" key="3">
    <source>
        <dbReference type="SAM" id="MobiDB-lite"/>
    </source>
</evidence>
<dbReference type="PANTHER" id="PTHR35089:SF1">
    <property type="entry name" value="CHAPERONE PROTEIN SKP"/>
    <property type="match status" value="1"/>
</dbReference>
<comment type="caution">
    <text evidence="5">The sequence shown here is derived from an EMBL/GenBank/DDBJ whole genome shotgun (WGS) entry which is preliminary data.</text>
</comment>
<proteinExistence type="inferred from homology"/>
<feature type="chain" id="PRO_5018738844" evidence="4">
    <location>
        <begin position="31"/>
        <end position="176"/>
    </location>
</feature>
<protein>
    <submittedName>
        <fullName evidence="5">OmpH family outer membrane protein</fullName>
    </submittedName>
</protein>
<dbReference type="Pfam" id="PF03938">
    <property type="entry name" value="OmpH"/>
    <property type="match status" value="1"/>
</dbReference>
<evidence type="ECO:0000256" key="4">
    <source>
        <dbReference type="SAM" id="SignalP"/>
    </source>
</evidence>
<sequence>MKSLVQPLARTLALCALAAGALVAHVQAQAQEIKIGYVNLDRVLRDAGPAKAAQSKLEGEFSRREKDLTDVAARLKGASDKFEKDAPTLSESERSRRQRDLVEQDREFQRKRREFQEDLNQRKNEELAGVLDRANRVVKQIFDSEKYDLIVQEAVFAGPRVDITDKVIKALNGSGK</sequence>
<dbReference type="Proteomes" id="UP000269265">
    <property type="component" value="Unassembled WGS sequence"/>
</dbReference>
<dbReference type="GO" id="GO:0050821">
    <property type="term" value="P:protein stabilization"/>
    <property type="evidence" value="ECO:0007669"/>
    <property type="project" value="TreeGrafter"/>
</dbReference>
<dbReference type="SMART" id="SM00935">
    <property type="entry name" value="OmpH"/>
    <property type="match status" value="1"/>
</dbReference>
<reference evidence="5 6" key="1">
    <citation type="submission" date="2018-12" db="EMBL/GenBank/DDBJ databases">
        <title>The whole draft genome of Aquabacterium sp. SJQ9.</title>
        <authorList>
            <person name="Sun L."/>
            <person name="Gao X."/>
            <person name="Chen W."/>
            <person name="Huang K."/>
        </authorList>
    </citation>
    <scope>NUCLEOTIDE SEQUENCE [LARGE SCALE GENOMIC DNA]</scope>
    <source>
        <strain evidence="5 6">SJQ9</strain>
    </source>
</reference>
<dbReference type="PIRSF" id="PIRSF002094">
    <property type="entry name" value="OMP26_Skp"/>
    <property type="match status" value="1"/>
</dbReference>
<keyword evidence="6" id="KW-1185">Reference proteome</keyword>
<evidence type="ECO:0000313" key="5">
    <source>
        <dbReference type="EMBL" id="RRS03624.1"/>
    </source>
</evidence>
<dbReference type="EMBL" id="RSED01000011">
    <property type="protein sequence ID" value="RRS03624.1"/>
    <property type="molecule type" value="Genomic_DNA"/>
</dbReference>
<feature type="signal peptide" evidence="4">
    <location>
        <begin position="1"/>
        <end position="30"/>
    </location>
</feature>
<dbReference type="RefSeq" id="WP_125244153.1">
    <property type="nucleotide sequence ID" value="NZ_RSED01000011.1"/>
</dbReference>
<accession>A0A3R8S242</accession>
<organism evidence="5 6">
    <name type="scientific">Aquabacterium soli</name>
    <dbReference type="NCBI Taxonomy" id="2493092"/>
    <lineage>
        <taxon>Bacteria</taxon>
        <taxon>Pseudomonadati</taxon>
        <taxon>Pseudomonadota</taxon>
        <taxon>Betaproteobacteria</taxon>
        <taxon>Burkholderiales</taxon>
        <taxon>Aquabacterium</taxon>
    </lineage>
</organism>
<keyword evidence="1 4" id="KW-0732">Signal</keyword>
<dbReference type="OrthoDB" id="5294628at2"/>
<dbReference type="AlphaFoldDB" id="A0A3R8S242"/>
<evidence type="ECO:0000313" key="6">
    <source>
        <dbReference type="Proteomes" id="UP000269265"/>
    </source>
</evidence>
<gene>
    <name evidence="5" type="ORF">EIP75_15255</name>
</gene>
<evidence type="ECO:0000256" key="2">
    <source>
        <dbReference type="PIRNR" id="PIRNR002094"/>
    </source>
</evidence>
<dbReference type="GO" id="GO:0005829">
    <property type="term" value="C:cytosol"/>
    <property type="evidence" value="ECO:0007669"/>
    <property type="project" value="TreeGrafter"/>
</dbReference>
<dbReference type="PANTHER" id="PTHR35089">
    <property type="entry name" value="CHAPERONE PROTEIN SKP"/>
    <property type="match status" value="1"/>
</dbReference>
<feature type="region of interest" description="Disordered" evidence="3">
    <location>
        <begin position="78"/>
        <end position="106"/>
    </location>
</feature>
<dbReference type="InterPro" id="IPR005632">
    <property type="entry name" value="Chaperone_Skp"/>
</dbReference>
<dbReference type="GO" id="GO:0051082">
    <property type="term" value="F:unfolded protein binding"/>
    <property type="evidence" value="ECO:0007669"/>
    <property type="project" value="InterPro"/>
</dbReference>
<evidence type="ECO:0000256" key="1">
    <source>
        <dbReference type="ARBA" id="ARBA00022729"/>
    </source>
</evidence>
<name>A0A3R8S242_9BURK</name>